<evidence type="ECO:0000256" key="2">
    <source>
        <dbReference type="ARBA" id="ARBA00022723"/>
    </source>
</evidence>
<dbReference type="GeneID" id="5435362"/>
<dbReference type="KEGG" id="bfu:BCIN_13g05200"/>
<dbReference type="Pfam" id="PF00649">
    <property type="entry name" value="Copper-fist"/>
    <property type="match status" value="1"/>
</dbReference>
<dbReference type="GO" id="GO:0005634">
    <property type="term" value="C:nucleus"/>
    <property type="evidence" value="ECO:0007669"/>
    <property type="project" value="UniProtKB-SubCell"/>
</dbReference>
<evidence type="ECO:0000313" key="11">
    <source>
        <dbReference type="Proteomes" id="UP000001798"/>
    </source>
</evidence>
<evidence type="ECO:0000256" key="6">
    <source>
        <dbReference type="ARBA" id="ARBA00023163"/>
    </source>
</evidence>
<keyword evidence="6" id="KW-0804">Transcription</keyword>
<keyword evidence="4" id="KW-0186">Copper</keyword>
<dbReference type="VEuPathDB" id="FungiDB:Bcin13g05200"/>
<dbReference type="InterPro" id="IPR036395">
    <property type="entry name" value="Cu_fist_DNA-bd_dom_sf"/>
</dbReference>
<keyword evidence="2" id="KW-0479">Metal-binding</keyword>
<dbReference type="RefSeq" id="XP_024552685.1">
    <property type="nucleotide sequence ID" value="XM_024696871.1"/>
</dbReference>
<protein>
    <recommendedName>
        <fullName evidence="9">Copper-fist domain-containing protein</fullName>
    </recommendedName>
</protein>
<evidence type="ECO:0000259" key="9">
    <source>
        <dbReference type="PROSITE" id="PS50073"/>
    </source>
</evidence>
<feature type="domain" description="Copper-fist" evidence="9">
    <location>
        <begin position="1"/>
        <end position="40"/>
    </location>
</feature>
<sequence>MPVIDSKKYACEPCIRGHRATKCSHTTRLQVLVRKPGRPMQNCAHEFGACVCGRIGEVGEDWGADGDGPKEMSKSVGYDARETSNVIAIMGSVESRKNVLKTKSKKEKEKVKKGGTSDVQKSKVKKRAKGPTSSSQSNSCPPSICKVSGQQEVIEHSSDIQPESIDVLDPTYPKIPIPSSTSIPTISNFLPTITTLIPQVQDHTILSSQMLYNDQSPTLIFHQHQNDQASLRTPFSTPFLRY</sequence>
<dbReference type="PROSITE" id="PS50073">
    <property type="entry name" value="COPPER_FIST_2"/>
    <property type="match status" value="1"/>
</dbReference>
<reference evidence="10 11" key="1">
    <citation type="journal article" date="2011" name="PLoS Genet.">
        <title>Genomic analysis of the necrotrophic fungal pathogens Sclerotinia sclerotiorum and Botrytis cinerea.</title>
        <authorList>
            <person name="Amselem J."/>
            <person name="Cuomo C.A."/>
            <person name="van Kan J.A."/>
            <person name="Viaud M."/>
            <person name="Benito E.P."/>
            <person name="Couloux A."/>
            <person name="Coutinho P.M."/>
            <person name="de Vries R.P."/>
            <person name="Dyer P.S."/>
            <person name="Fillinger S."/>
            <person name="Fournier E."/>
            <person name="Gout L."/>
            <person name="Hahn M."/>
            <person name="Kohn L."/>
            <person name="Lapalu N."/>
            <person name="Plummer K.M."/>
            <person name="Pradier J.M."/>
            <person name="Quevillon E."/>
            <person name="Sharon A."/>
            <person name="Simon A."/>
            <person name="ten Have A."/>
            <person name="Tudzynski B."/>
            <person name="Tudzynski P."/>
            <person name="Wincker P."/>
            <person name="Andrew M."/>
            <person name="Anthouard V."/>
            <person name="Beever R.E."/>
            <person name="Beffa R."/>
            <person name="Benoit I."/>
            <person name="Bouzid O."/>
            <person name="Brault B."/>
            <person name="Chen Z."/>
            <person name="Choquer M."/>
            <person name="Collemare J."/>
            <person name="Cotton P."/>
            <person name="Danchin E.G."/>
            <person name="Da Silva C."/>
            <person name="Gautier A."/>
            <person name="Giraud C."/>
            <person name="Giraud T."/>
            <person name="Gonzalez C."/>
            <person name="Grossetete S."/>
            <person name="Guldener U."/>
            <person name="Henrissat B."/>
            <person name="Howlett B.J."/>
            <person name="Kodira C."/>
            <person name="Kretschmer M."/>
            <person name="Lappartient A."/>
            <person name="Leroch M."/>
            <person name="Levis C."/>
            <person name="Mauceli E."/>
            <person name="Neuveglise C."/>
            <person name="Oeser B."/>
            <person name="Pearson M."/>
            <person name="Poulain J."/>
            <person name="Poussereau N."/>
            <person name="Quesneville H."/>
            <person name="Rascle C."/>
            <person name="Schumacher J."/>
            <person name="Segurens B."/>
            <person name="Sexton A."/>
            <person name="Silva E."/>
            <person name="Sirven C."/>
            <person name="Soanes D.M."/>
            <person name="Talbot N.J."/>
            <person name="Templeton M."/>
            <person name="Yandava C."/>
            <person name="Yarden O."/>
            <person name="Zeng Q."/>
            <person name="Rollins J.A."/>
            <person name="Lebrun M.H."/>
            <person name="Dickman M."/>
        </authorList>
    </citation>
    <scope>NUCLEOTIDE SEQUENCE [LARGE SCALE GENOMIC DNA]</scope>
    <source>
        <strain evidence="10 11">B05.10</strain>
    </source>
</reference>
<dbReference type="GO" id="GO:0006878">
    <property type="term" value="P:intracellular copper ion homeostasis"/>
    <property type="evidence" value="ECO:0007669"/>
    <property type="project" value="TreeGrafter"/>
</dbReference>
<dbReference type="GO" id="GO:0006879">
    <property type="term" value="P:intracellular iron ion homeostasis"/>
    <property type="evidence" value="ECO:0007669"/>
    <property type="project" value="TreeGrafter"/>
</dbReference>
<dbReference type="PANTHER" id="PTHR28088:SF9">
    <property type="entry name" value="TRANSCRIPTION FACTOR GRISEA, PUTATIVE (AFU_ORTHOLOGUE AFUA_1G13190)-RELATED"/>
    <property type="match status" value="1"/>
</dbReference>
<dbReference type="Proteomes" id="UP000001798">
    <property type="component" value="Chromosome 13"/>
</dbReference>
<gene>
    <name evidence="10" type="ORF">BCIN_13g05200</name>
</gene>
<accession>A0A384K1I3</accession>
<evidence type="ECO:0000256" key="7">
    <source>
        <dbReference type="ARBA" id="ARBA00023242"/>
    </source>
</evidence>
<comment type="subcellular location">
    <subcellularLocation>
        <location evidence="1">Nucleus</location>
    </subcellularLocation>
</comment>
<keyword evidence="11" id="KW-1185">Reference proteome</keyword>
<dbReference type="GO" id="GO:0000981">
    <property type="term" value="F:DNA-binding transcription factor activity, RNA polymerase II-specific"/>
    <property type="evidence" value="ECO:0007669"/>
    <property type="project" value="TreeGrafter"/>
</dbReference>
<dbReference type="PRINTS" id="PR00617">
    <property type="entry name" value="COPPERFIST"/>
</dbReference>
<dbReference type="SMART" id="SM01090">
    <property type="entry name" value="Copper-fist"/>
    <property type="match status" value="1"/>
</dbReference>
<reference evidence="10 11" key="2">
    <citation type="journal article" date="2012" name="Eukaryot. Cell">
        <title>Genome update of Botrytis cinerea strains B05.10 and T4.</title>
        <authorList>
            <person name="Staats M."/>
            <person name="van Kan J.A."/>
        </authorList>
    </citation>
    <scope>NUCLEOTIDE SEQUENCE [LARGE SCALE GENOMIC DNA]</scope>
    <source>
        <strain evidence="10 11">B05.10</strain>
    </source>
</reference>
<dbReference type="PANTHER" id="PTHR28088">
    <property type="entry name" value="TRANSCRIPTIONAL ACTIVATOR HAA1-RELATED"/>
    <property type="match status" value="1"/>
</dbReference>
<dbReference type="Gene3D" id="3.90.430.10">
    <property type="entry name" value="Copper fist DNA-binding domain"/>
    <property type="match status" value="1"/>
</dbReference>
<keyword evidence="3" id="KW-0862">Zinc</keyword>
<dbReference type="InterPro" id="IPR001083">
    <property type="entry name" value="Cu_fist_DNA-bd_dom"/>
</dbReference>
<name>A0A384K1I3_BOTFB</name>
<dbReference type="GO" id="GO:0045944">
    <property type="term" value="P:positive regulation of transcription by RNA polymerase II"/>
    <property type="evidence" value="ECO:0007669"/>
    <property type="project" value="TreeGrafter"/>
</dbReference>
<dbReference type="SMART" id="SM00412">
    <property type="entry name" value="Cu_FIST"/>
    <property type="match status" value="1"/>
</dbReference>
<evidence type="ECO:0000256" key="8">
    <source>
        <dbReference type="SAM" id="MobiDB-lite"/>
    </source>
</evidence>
<feature type="region of interest" description="Disordered" evidence="8">
    <location>
        <begin position="98"/>
        <end position="145"/>
    </location>
</feature>
<proteinExistence type="predicted"/>
<evidence type="ECO:0000256" key="5">
    <source>
        <dbReference type="ARBA" id="ARBA00023015"/>
    </source>
</evidence>
<evidence type="ECO:0000256" key="4">
    <source>
        <dbReference type="ARBA" id="ARBA00023008"/>
    </source>
</evidence>
<keyword evidence="5" id="KW-0805">Transcription regulation</keyword>
<dbReference type="AlphaFoldDB" id="A0A384K1I3"/>
<keyword evidence="7" id="KW-0539">Nucleus</keyword>
<dbReference type="GO" id="GO:0005507">
    <property type="term" value="F:copper ion binding"/>
    <property type="evidence" value="ECO:0007669"/>
    <property type="project" value="InterPro"/>
</dbReference>
<dbReference type="PROSITE" id="PS01119">
    <property type="entry name" value="COPPER_FIST_1"/>
    <property type="match status" value="1"/>
</dbReference>
<organism evidence="10 11">
    <name type="scientific">Botryotinia fuckeliana (strain B05.10)</name>
    <name type="common">Noble rot fungus</name>
    <name type="synonym">Botrytis cinerea</name>
    <dbReference type="NCBI Taxonomy" id="332648"/>
    <lineage>
        <taxon>Eukaryota</taxon>
        <taxon>Fungi</taxon>
        <taxon>Dikarya</taxon>
        <taxon>Ascomycota</taxon>
        <taxon>Pezizomycotina</taxon>
        <taxon>Leotiomycetes</taxon>
        <taxon>Helotiales</taxon>
        <taxon>Sclerotiniaceae</taxon>
        <taxon>Botrytis</taxon>
    </lineage>
</organism>
<evidence type="ECO:0000313" key="10">
    <source>
        <dbReference type="EMBL" id="ATZ56685.1"/>
    </source>
</evidence>
<dbReference type="EMBL" id="CP009817">
    <property type="protein sequence ID" value="ATZ56685.1"/>
    <property type="molecule type" value="Genomic_DNA"/>
</dbReference>
<evidence type="ECO:0000256" key="1">
    <source>
        <dbReference type="ARBA" id="ARBA00004123"/>
    </source>
</evidence>
<dbReference type="InterPro" id="IPR051763">
    <property type="entry name" value="Copper_Homeo_Regul"/>
</dbReference>
<dbReference type="SUPFAM" id="SSF57879">
    <property type="entry name" value="Zinc domain conserved in yeast copper-regulated transcription factors"/>
    <property type="match status" value="1"/>
</dbReference>
<reference evidence="10 11" key="3">
    <citation type="journal article" date="2017" name="Mol. Plant Pathol.">
        <title>A gapless genome sequence of the fungus Botrytis cinerea.</title>
        <authorList>
            <person name="Van Kan J.A."/>
            <person name="Stassen J.H."/>
            <person name="Mosbach A."/>
            <person name="Van Der Lee T.A."/>
            <person name="Faino L."/>
            <person name="Farmer A.D."/>
            <person name="Papasotiriou D.G."/>
            <person name="Zhou S."/>
            <person name="Seidl M.F."/>
            <person name="Cottam E."/>
            <person name="Edel D."/>
            <person name="Hahn M."/>
            <person name="Schwartz D.C."/>
            <person name="Dietrich R.A."/>
            <person name="Widdison S."/>
            <person name="Scalliet G."/>
        </authorList>
    </citation>
    <scope>NUCLEOTIDE SEQUENCE [LARGE SCALE GENOMIC DNA]</scope>
    <source>
        <strain evidence="10 11">B05.10</strain>
    </source>
</reference>
<dbReference type="OrthoDB" id="5600085at2759"/>
<evidence type="ECO:0000256" key="3">
    <source>
        <dbReference type="ARBA" id="ARBA00022833"/>
    </source>
</evidence>
<dbReference type="GO" id="GO:0000978">
    <property type="term" value="F:RNA polymerase II cis-regulatory region sequence-specific DNA binding"/>
    <property type="evidence" value="ECO:0007669"/>
    <property type="project" value="TreeGrafter"/>
</dbReference>
<feature type="compositionally biased region" description="Low complexity" evidence="8">
    <location>
        <begin position="131"/>
        <end position="143"/>
    </location>
</feature>
<dbReference type="FunFam" id="3.90.430.10:FF:000001">
    <property type="entry name" value="Copper fist DNA-binding protein"/>
    <property type="match status" value="1"/>
</dbReference>